<sequence>MLWYGCCEADVEDMSSVQMEGDCGGVEDYGTLRASEDGILPIGGVWCDMPEVRVIELEDNGPWCGMVLDFLMIVDRNLEITLSKTKRSANHKMSDDLRCCGVLESVLENWFPRLSLRCGGNVWVLSGDL</sequence>
<evidence type="ECO:0000313" key="2">
    <source>
        <dbReference type="Proteomes" id="UP000678499"/>
    </source>
</evidence>
<dbReference type="Proteomes" id="UP000678499">
    <property type="component" value="Unassembled WGS sequence"/>
</dbReference>
<proteinExistence type="predicted"/>
<dbReference type="EMBL" id="OA884465">
    <property type="protein sequence ID" value="CAD7280831.1"/>
    <property type="molecule type" value="Genomic_DNA"/>
</dbReference>
<name>A0A7R9BV58_9CRUS</name>
<gene>
    <name evidence="1" type="ORF">NMOB1V02_LOCUS8488</name>
</gene>
<organism evidence="1">
    <name type="scientific">Notodromas monacha</name>
    <dbReference type="NCBI Taxonomy" id="399045"/>
    <lineage>
        <taxon>Eukaryota</taxon>
        <taxon>Metazoa</taxon>
        <taxon>Ecdysozoa</taxon>
        <taxon>Arthropoda</taxon>
        <taxon>Crustacea</taxon>
        <taxon>Oligostraca</taxon>
        <taxon>Ostracoda</taxon>
        <taxon>Podocopa</taxon>
        <taxon>Podocopida</taxon>
        <taxon>Cypridocopina</taxon>
        <taxon>Cypridoidea</taxon>
        <taxon>Cyprididae</taxon>
        <taxon>Notodromas</taxon>
    </lineage>
</organism>
<dbReference type="AlphaFoldDB" id="A0A7R9BV58"/>
<keyword evidence="2" id="KW-1185">Reference proteome</keyword>
<reference evidence="1" key="1">
    <citation type="submission" date="2020-11" db="EMBL/GenBank/DDBJ databases">
        <authorList>
            <person name="Tran Van P."/>
        </authorList>
    </citation>
    <scope>NUCLEOTIDE SEQUENCE</scope>
</reference>
<dbReference type="EMBL" id="CAJPEX010002428">
    <property type="protein sequence ID" value="CAG0920983.1"/>
    <property type="molecule type" value="Genomic_DNA"/>
</dbReference>
<protein>
    <submittedName>
        <fullName evidence="1">Uncharacterized protein</fullName>
    </submittedName>
</protein>
<accession>A0A7R9BV58</accession>
<evidence type="ECO:0000313" key="1">
    <source>
        <dbReference type="EMBL" id="CAD7280831.1"/>
    </source>
</evidence>